<dbReference type="EMBL" id="JAUSVB010000001">
    <property type="protein sequence ID" value="MDQ0372106.1"/>
    <property type="molecule type" value="Genomic_DNA"/>
</dbReference>
<proteinExistence type="predicted"/>
<evidence type="ECO:0000259" key="2">
    <source>
        <dbReference type="Pfam" id="PF00188"/>
    </source>
</evidence>
<feature type="transmembrane region" description="Helical" evidence="1">
    <location>
        <begin position="6"/>
        <end position="26"/>
    </location>
</feature>
<feature type="domain" description="SCP" evidence="2">
    <location>
        <begin position="53"/>
        <end position="153"/>
    </location>
</feature>
<dbReference type="Gene3D" id="3.40.33.10">
    <property type="entry name" value="CAP"/>
    <property type="match status" value="1"/>
</dbReference>
<evidence type="ECO:0000313" key="4">
    <source>
        <dbReference type="Proteomes" id="UP001239626"/>
    </source>
</evidence>
<dbReference type="Pfam" id="PF00188">
    <property type="entry name" value="CAP"/>
    <property type="match status" value="1"/>
</dbReference>
<dbReference type="InterPro" id="IPR014044">
    <property type="entry name" value="CAP_dom"/>
</dbReference>
<dbReference type="CDD" id="cd05379">
    <property type="entry name" value="CAP_bacterial"/>
    <property type="match status" value="1"/>
</dbReference>
<dbReference type="PANTHER" id="PTHR31157:SF1">
    <property type="entry name" value="SCP DOMAIN-CONTAINING PROTEIN"/>
    <property type="match status" value="1"/>
</dbReference>
<organism evidence="3 4">
    <name type="scientific">Cellulomonas humilata</name>
    <dbReference type="NCBI Taxonomy" id="144055"/>
    <lineage>
        <taxon>Bacteria</taxon>
        <taxon>Bacillati</taxon>
        <taxon>Actinomycetota</taxon>
        <taxon>Actinomycetes</taxon>
        <taxon>Micrococcales</taxon>
        <taxon>Cellulomonadaceae</taxon>
        <taxon>Cellulomonas</taxon>
    </lineage>
</organism>
<evidence type="ECO:0000256" key="1">
    <source>
        <dbReference type="SAM" id="Phobius"/>
    </source>
</evidence>
<evidence type="ECO:0000313" key="3">
    <source>
        <dbReference type="EMBL" id="MDQ0372106.1"/>
    </source>
</evidence>
<comment type="caution">
    <text evidence="3">The sequence shown here is derived from an EMBL/GenBank/DDBJ whole genome shotgun (WGS) entry which is preliminary data.</text>
</comment>
<dbReference type="RefSeq" id="WP_307489379.1">
    <property type="nucleotide sequence ID" value="NZ_JAUSVB010000001.1"/>
</dbReference>
<reference evidence="3 4" key="1">
    <citation type="submission" date="2023-07" db="EMBL/GenBank/DDBJ databases">
        <title>Sorghum-associated microbial communities from plants grown in Nebraska, USA.</title>
        <authorList>
            <person name="Schachtman D."/>
        </authorList>
    </citation>
    <scope>NUCLEOTIDE SEQUENCE [LARGE SCALE GENOMIC DNA]</scope>
    <source>
        <strain evidence="3 4">BE332</strain>
    </source>
</reference>
<protein>
    <submittedName>
        <fullName evidence="3">Uncharacterized protein YkwD</fullName>
    </submittedName>
</protein>
<keyword evidence="1" id="KW-0472">Membrane</keyword>
<gene>
    <name evidence="3" type="ORF">J2X26_000403</name>
</gene>
<keyword evidence="1" id="KW-1133">Transmembrane helix</keyword>
<dbReference type="PANTHER" id="PTHR31157">
    <property type="entry name" value="SCP DOMAIN-CONTAINING PROTEIN"/>
    <property type="match status" value="1"/>
</dbReference>
<sequence length="163" mass="16925">MRRARLGWVLIAAGVALAVLVVLLLLRPDGSTPRQPWSAVGADPVAYAADLVAETNLARGDEDLPALTVSSCATAAGEKRAEALVGEELEHAPMTTVLEACAPSTTAAENLVRAAATPHDVVAAWLGSPGHRSNLLDPALEQVGIGCLLDDRQMLCSQVFLGP</sequence>
<keyword evidence="1" id="KW-0812">Transmembrane</keyword>
<dbReference type="SUPFAM" id="SSF55797">
    <property type="entry name" value="PR-1-like"/>
    <property type="match status" value="1"/>
</dbReference>
<accession>A0ABU0EA20</accession>
<name>A0ABU0EA20_9CELL</name>
<dbReference type="InterPro" id="IPR035940">
    <property type="entry name" value="CAP_sf"/>
</dbReference>
<keyword evidence="4" id="KW-1185">Reference proteome</keyword>
<dbReference type="Proteomes" id="UP001239626">
    <property type="component" value="Unassembled WGS sequence"/>
</dbReference>